<dbReference type="InterPro" id="IPR050194">
    <property type="entry name" value="Glycosyltransferase_grp1"/>
</dbReference>
<dbReference type="SUPFAM" id="SSF53756">
    <property type="entry name" value="UDP-Glycosyltransferase/glycogen phosphorylase"/>
    <property type="match status" value="1"/>
</dbReference>
<protein>
    <submittedName>
        <fullName evidence="3">Glycosyl transferase group 1</fullName>
    </submittedName>
</protein>
<reference evidence="3 4" key="1">
    <citation type="submission" date="2012-06" db="EMBL/GenBank/DDBJ databases">
        <title>Finished chromosome of genome of Chroococcidiopsis thermalis PCC 7203.</title>
        <authorList>
            <consortium name="US DOE Joint Genome Institute"/>
            <person name="Gugger M."/>
            <person name="Coursin T."/>
            <person name="Rippka R."/>
            <person name="Tandeau De Marsac N."/>
            <person name="Huntemann M."/>
            <person name="Wei C.-L."/>
            <person name="Han J."/>
            <person name="Detter J.C."/>
            <person name="Han C."/>
            <person name="Tapia R."/>
            <person name="Davenport K."/>
            <person name="Daligault H."/>
            <person name="Erkkila T."/>
            <person name="Gu W."/>
            <person name="Munk A.C.C."/>
            <person name="Teshima H."/>
            <person name="Xu Y."/>
            <person name="Chain P."/>
            <person name="Chen A."/>
            <person name="Krypides N."/>
            <person name="Mavromatis K."/>
            <person name="Markowitz V."/>
            <person name="Szeto E."/>
            <person name="Ivanova N."/>
            <person name="Mikhailova N."/>
            <person name="Ovchinnikova G."/>
            <person name="Pagani I."/>
            <person name="Pati A."/>
            <person name="Goodwin L."/>
            <person name="Peters L."/>
            <person name="Pitluck S."/>
            <person name="Woyke T."/>
            <person name="Kerfeld C."/>
        </authorList>
    </citation>
    <scope>NUCLEOTIDE SEQUENCE [LARGE SCALE GENOMIC DNA]</scope>
    <source>
        <strain evidence="3 4">PCC 7203</strain>
    </source>
</reference>
<dbReference type="EMBL" id="CP003597">
    <property type="protein sequence ID" value="AFY90061.1"/>
    <property type="molecule type" value="Genomic_DNA"/>
</dbReference>
<dbReference type="Pfam" id="PF00534">
    <property type="entry name" value="Glycos_transf_1"/>
    <property type="match status" value="1"/>
</dbReference>
<dbReference type="InParanoid" id="K9U6K9"/>
<accession>K9U6K9</accession>
<dbReference type="InterPro" id="IPR028098">
    <property type="entry name" value="Glyco_trans_4-like_N"/>
</dbReference>
<proteinExistence type="predicted"/>
<dbReference type="HOGENOM" id="CLU_009583_0_3_3"/>
<feature type="domain" description="Glycosyl transferase family 1" evidence="1">
    <location>
        <begin position="191"/>
        <end position="349"/>
    </location>
</feature>
<dbReference type="RefSeq" id="WP_015156601.1">
    <property type="nucleotide sequence ID" value="NC_019695.1"/>
</dbReference>
<dbReference type="KEGG" id="cthe:Chro_4675"/>
<sequence length="377" mass="41961">MKIAFIVESCLTGVGSHVCIICNNLAKNHEVHLLYSSARADASFQKELLHFSNIGVRLQEIQMSRNINLVSDWKTIQAISNYMRENGPFDIIHCHSSKAGVTGRIASILNGMSHKTLYTPNGLATLSTEAVGFKALLIWLAELLLGYLACQKVIAVSQDEQAYMLKTFKFNSNKVKVIENGISLPRPSHPRQVIRQELGIPDDALVFGFTGRLTYQKNPELLLKAFHNLNHPQSYLLFVGTGELLDSLKQTTNPRVIFTGERTDVPNLLNVFDVFVLPSRYEGLSLSAMEAMAASLPIICTRTFGACDLVIEGVNGFIVESENVTELVDVMRKLATSSPLRQSMSRASKLRFEEIFSADRMMQSLNKLYTSLSTIQI</sequence>
<dbReference type="Pfam" id="PF13439">
    <property type="entry name" value="Glyco_transf_4"/>
    <property type="match status" value="1"/>
</dbReference>
<dbReference type="Gene3D" id="3.40.50.2000">
    <property type="entry name" value="Glycogen Phosphorylase B"/>
    <property type="match status" value="2"/>
</dbReference>
<name>K9U6K9_CHRTP</name>
<keyword evidence="4" id="KW-1185">Reference proteome</keyword>
<dbReference type="Proteomes" id="UP000010384">
    <property type="component" value="Chromosome"/>
</dbReference>
<evidence type="ECO:0000313" key="4">
    <source>
        <dbReference type="Proteomes" id="UP000010384"/>
    </source>
</evidence>
<dbReference type="AlphaFoldDB" id="K9U6K9"/>
<dbReference type="PANTHER" id="PTHR45947:SF3">
    <property type="entry name" value="SULFOQUINOVOSYL TRANSFERASE SQD2"/>
    <property type="match status" value="1"/>
</dbReference>
<evidence type="ECO:0000313" key="3">
    <source>
        <dbReference type="EMBL" id="AFY90061.1"/>
    </source>
</evidence>
<dbReference type="PANTHER" id="PTHR45947">
    <property type="entry name" value="SULFOQUINOVOSYL TRANSFERASE SQD2"/>
    <property type="match status" value="1"/>
</dbReference>
<dbReference type="GO" id="GO:0016757">
    <property type="term" value="F:glycosyltransferase activity"/>
    <property type="evidence" value="ECO:0007669"/>
    <property type="project" value="InterPro"/>
</dbReference>
<gene>
    <name evidence="3" type="ORF">Chro_4675</name>
</gene>
<dbReference type="InterPro" id="IPR001296">
    <property type="entry name" value="Glyco_trans_1"/>
</dbReference>
<feature type="domain" description="Glycosyltransferase subfamily 4-like N-terminal" evidence="2">
    <location>
        <begin position="13"/>
        <end position="184"/>
    </location>
</feature>
<dbReference type="STRING" id="251229.Chro_4675"/>
<organism evidence="3 4">
    <name type="scientific">Chroococcidiopsis thermalis (strain PCC 7203)</name>
    <dbReference type="NCBI Taxonomy" id="251229"/>
    <lineage>
        <taxon>Bacteria</taxon>
        <taxon>Bacillati</taxon>
        <taxon>Cyanobacteriota</taxon>
        <taxon>Cyanophyceae</taxon>
        <taxon>Chroococcidiopsidales</taxon>
        <taxon>Chroococcidiopsidaceae</taxon>
        <taxon>Chroococcidiopsis</taxon>
    </lineage>
</organism>
<dbReference type="CDD" id="cd03808">
    <property type="entry name" value="GT4_CapM-like"/>
    <property type="match status" value="1"/>
</dbReference>
<keyword evidence="3" id="KW-0808">Transferase</keyword>
<dbReference type="OrthoDB" id="9806653at2"/>
<evidence type="ECO:0000259" key="2">
    <source>
        <dbReference type="Pfam" id="PF13439"/>
    </source>
</evidence>
<dbReference type="eggNOG" id="COG0438">
    <property type="taxonomic scope" value="Bacteria"/>
</dbReference>
<evidence type="ECO:0000259" key="1">
    <source>
        <dbReference type="Pfam" id="PF00534"/>
    </source>
</evidence>